<dbReference type="Proteomes" id="UP001178507">
    <property type="component" value="Unassembled WGS sequence"/>
</dbReference>
<sequence length="176" mass="19106">MRNKADDFIYQNRKAICEGMSAAAVYDQLLKPSSVCWRAGMTARSSLFPHHSDYGTKTSLAEENTQFERGERESSPFPALVERLQSNTTLLQMAASGNAREEDLFIDPFQTYCALSGGTDCAKIGKESCTCYCVEPGTCTSVMAAKYGKAAVAILAAWKGQRAKVGMGFGFGPGWI</sequence>
<gene>
    <name evidence="1" type="ORF">EVOR1521_LOCUS7631</name>
</gene>
<dbReference type="EMBL" id="CAUJNA010000624">
    <property type="protein sequence ID" value="CAJ1379374.1"/>
    <property type="molecule type" value="Genomic_DNA"/>
</dbReference>
<comment type="caution">
    <text evidence="1">The sequence shown here is derived from an EMBL/GenBank/DDBJ whole genome shotgun (WGS) entry which is preliminary data.</text>
</comment>
<proteinExistence type="predicted"/>
<organism evidence="1 2">
    <name type="scientific">Effrenium voratum</name>
    <dbReference type="NCBI Taxonomy" id="2562239"/>
    <lineage>
        <taxon>Eukaryota</taxon>
        <taxon>Sar</taxon>
        <taxon>Alveolata</taxon>
        <taxon>Dinophyceae</taxon>
        <taxon>Suessiales</taxon>
        <taxon>Symbiodiniaceae</taxon>
        <taxon>Effrenium</taxon>
    </lineage>
</organism>
<evidence type="ECO:0000313" key="2">
    <source>
        <dbReference type="Proteomes" id="UP001178507"/>
    </source>
</evidence>
<dbReference type="AlphaFoldDB" id="A0AA36I1N1"/>
<keyword evidence="2" id="KW-1185">Reference proteome</keyword>
<name>A0AA36I1N1_9DINO</name>
<accession>A0AA36I1N1</accession>
<protein>
    <submittedName>
        <fullName evidence="1">Uncharacterized protein</fullName>
    </submittedName>
</protein>
<reference evidence="1" key="1">
    <citation type="submission" date="2023-08" db="EMBL/GenBank/DDBJ databases">
        <authorList>
            <person name="Chen Y."/>
            <person name="Shah S."/>
            <person name="Dougan E. K."/>
            <person name="Thang M."/>
            <person name="Chan C."/>
        </authorList>
    </citation>
    <scope>NUCLEOTIDE SEQUENCE</scope>
</reference>
<evidence type="ECO:0000313" key="1">
    <source>
        <dbReference type="EMBL" id="CAJ1379374.1"/>
    </source>
</evidence>